<evidence type="ECO:0000313" key="2">
    <source>
        <dbReference type="EMBL" id="CAI8023698.1"/>
    </source>
</evidence>
<proteinExistence type="predicted"/>
<keyword evidence="1" id="KW-0472">Membrane</keyword>
<reference evidence="2" key="1">
    <citation type="submission" date="2023-03" db="EMBL/GenBank/DDBJ databases">
        <authorList>
            <person name="Steffen K."/>
            <person name="Cardenas P."/>
        </authorList>
    </citation>
    <scope>NUCLEOTIDE SEQUENCE</scope>
</reference>
<sequence>MHPHLNGTRHVYDTVCGPFPCSGNFEGEKPYQTGSEACTSCPSERLYCVNNLCSFESGAVVAGVSLLAVVLMAVTGALMH</sequence>
<feature type="transmembrane region" description="Helical" evidence="1">
    <location>
        <begin position="59"/>
        <end position="79"/>
    </location>
</feature>
<organism evidence="2 3">
    <name type="scientific">Geodia barretti</name>
    <name type="common">Barrett's horny sponge</name>
    <dbReference type="NCBI Taxonomy" id="519541"/>
    <lineage>
        <taxon>Eukaryota</taxon>
        <taxon>Metazoa</taxon>
        <taxon>Porifera</taxon>
        <taxon>Demospongiae</taxon>
        <taxon>Heteroscleromorpha</taxon>
        <taxon>Tetractinellida</taxon>
        <taxon>Astrophorina</taxon>
        <taxon>Geodiidae</taxon>
        <taxon>Geodia</taxon>
    </lineage>
</organism>
<keyword evidence="3" id="KW-1185">Reference proteome</keyword>
<accession>A0AA35S595</accession>
<keyword evidence="1" id="KW-1133">Transmembrane helix</keyword>
<comment type="caution">
    <text evidence="2">The sequence shown here is derived from an EMBL/GenBank/DDBJ whole genome shotgun (WGS) entry which is preliminary data.</text>
</comment>
<dbReference type="EMBL" id="CASHTH010002025">
    <property type="protein sequence ID" value="CAI8023698.1"/>
    <property type="molecule type" value="Genomic_DNA"/>
</dbReference>
<dbReference type="AlphaFoldDB" id="A0AA35S595"/>
<evidence type="ECO:0000256" key="1">
    <source>
        <dbReference type="SAM" id="Phobius"/>
    </source>
</evidence>
<protein>
    <submittedName>
        <fullName evidence="2">Uncharacterized protein</fullName>
    </submittedName>
</protein>
<name>A0AA35S595_GEOBA</name>
<keyword evidence="1" id="KW-0812">Transmembrane</keyword>
<dbReference type="Proteomes" id="UP001174909">
    <property type="component" value="Unassembled WGS sequence"/>
</dbReference>
<evidence type="ECO:0000313" key="3">
    <source>
        <dbReference type="Proteomes" id="UP001174909"/>
    </source>
</evidence>
<gene>
    <name evidence="2" type="ORF">GBAR_LOCUS13827</name>
</gene>